<evidence type="ECO:0000256" key="15">
    <source>
        <dbReference type="ARBA" id="ARBA00063146"/>
    </source>
</evidence>
<dbReference type="Pfam" id="PF01300">
    <property type="entry name" value="Sua5_yciO_yrdC"/>
    <property type="match status" value="1"/>
</dbReference>
<reference evidence="17" key="2">
    <citation type="submission" date="2020-01" db="EMBL/GenBank/DDBJ databases">
        <authorList>
            <person name="Korhonen P.K.K."/>
            <person name="Guangxu M.G."/>
            <person name="Wang T.W."/>
            <person name="Stroehlein A.J.S."/>
            <person name="Young N.D."/>
            <person name="Ang C.-S.A."/>
            <person name="Fernando D.W.F."/>
            <person name="Lu H.L."/>
            <person name="Taylor S.T."/>
            <person name="Ehtesham M.E.M."/>
            <person name="Najaraj S.H.N."/>
            <person name="Harsha G.H.G."/>
            <person name="Madugundu A.M."/>
            <person name="Renuse S.R."/>
            <person name="Holt D.H."/>
            <person name="Pandey A.P."/>
            <person name="Papenfuss A.P."/>
            <person name="Gasser R.B.G."/>
            <person name="Fischer K.F."/>
        </authorList>
    </citation>
    <scope>NUCLEOTIDE SEQUENCE</scope>
    <source>
        <strain evidence="17">SSS_KF_BRIS2020</strain>
    </source>
</reference>
<dbReference type="EC" id="2.7.7.87" evidence="5"/>
<name>A0A834R4E2_SARSC</name>
<dbReference type="OrthoDB" id="3648309at2759"/>
<keyword evidence="7" id="KW-1003">Cell membrane</keyword>
<dbReference type="GO" id="GO:0005739">
    <property type="term" value="C:mitochondrion"/>
    <property type="evidence" value="ECO:0007669"/>
    <property type="project" value="UniProtKB-SubCell"/>
</dbReference>
<gene>
    <name evidence="17" type="ORF">SSS_4482</name>
</gene>
<keyword evidence="11" id="KW-0496">Mitochondrion</keyword>
<keyword evidence="8" id="KW-0963">Cytoplasm</keyword>
<dbReference type="GO" id="GO:0061710">
    <property type="term" value="F:L-threonylcarbamoyladenylate synthase"/>
    <property type="evidence" value="ECO:0007669"/>
    <property type="project" value="UniProtKB-EC"/>
</dbReference>
<evidence type="ECO:0000256" key="1">
    <source>
        <dbReference type="ARBA" id="ARBA00004173"/>
    </source>
</evidence>
<dbReference type="Proteomes" id="UP000070412">
    <property type="component" value="Unassembled WGS sequence"/>
</dbReference>
<organism evidence="17">
    <name type="scientific">Sarcoptes scabiei</name>
    <name type="common">Itch mite</name>
    <name type="synonym">Acarus scabiei</name>
    <dbReference type="NCBI Taxonomy" id="52283"/>
    <lineage>
        <taxon>Eukaryota</taxon>
        <taxon>Metazoa</taxon>
        <taxon>Ecdysozoa</taxon>
        <taxon>Arthropoda</taxon>
        <taxon>Chelicerata</taxon>
        <taxon>Arachnida</taxon>
        <taxon>Acari</taxon>
        <taxon>Acariformes</taxon>
        <taxon>Sarcoptiformes</taxon>
        <taxon>Astigmata</taxon>
        <taxon>Psoroptidia</taxon>
        <taxon>Sarcoptoidea</taxon>
        <taxon>Sarcoptidae</taxon>
        <taxon>Sarcoptinae</taxon>
        <taxon>Sarcoptes</taxon>
    </lineage>
</organism>
<dbReference type="InterPro" id="IPR017945">
    <property type="entry name" value="DHBP_synth_RibB-like_a/b_dom"/>
</dbReference>
<reference evidence="19" key="1">
    <citation type="journal article" date="2020" name="PLoS Negl. Trop. Dis.">
        <title>High-quality nuclear genome for Sarcoptes scabiei-A critical resource for a neglected parasite.</title>
        <authorList>
            <person name="Korhonen P.K."/>
            <person name="Gasser R.B."/>
            <person name="Ma G."/>
            <person name="Wang T."/>
            <person name="Stroehlein A.J."/>
            <person name="Young N.D."/>
            <person name="Ang C.S."/>
            <person name="Fernando D.D."/>
            <person name="Lu H.C."/>
            <person name="Taylor S."/>
            <person name="Reynolds S.L."/>
            <person name="Mofiz E."/>
            <person name="Najaraj S.H."/>
            <person name="Gowda H."/>
            <person name="Madugundu A."/>
            <person name="Renuse S."/>
            <person name="Holt D."/>
            <person name="Pandey A."/>
            <person name="Papenfuss A.T."/>
            <person name="Fischer K."/>
        </authorList>
    </citation>
    <scope>NUCLEOTIDE SEQUENCE [LARGE SCALE GENOMIC DNA]</scope>
</reference>
<dbReference type="SUPFAM" id="SSF55821">
    <property type="entry name" value="YrdC/RibB"/>
    <property type="match status" value="1"/>
</dbReference>
<dbReference type="EMBL" id="WVUK01000065">
    <property type="protein sequence ID" value="KAF7489454.1"/>
    <property type="molecule type" value="Genomic_DNA"/>
</dbReference>
<evidence type="ECO:0000313" key="17">
    <source>
        <dbReference type="EMBL" id="KAF7489454.1"/>
    </source>
</evidence>
<evidence type="ECO:0000256" key="10">
    <source>
        <dbReference type="ARBA" id="ARBA00022946"/>
    </source>
</evidence>
<evidence type="ECO:0000256" key="11">
    <source>
        <dbReference type="ARBA" id="ARBA00023128"/>
    </source>
</evidence>
<dbReference type="GO" id="GO:0006450">
    <property type="term" value="P:regulation of translational fidelity"/>
    <property type="evidence" value="ECO:0007669"/>
    <property type="project" value="TreeGrafter"/>
</dbReference>
<evidence type="ECO:0000256" key="14">
    <source>
        <dbReference type="ARBA" id="ARBA00058524"/>
    </source>
</evidence>
<evidence type="ECO:0000256" key="8">
    <source>
        <dbReference type="ARBA" id="ARBA00022490"/>
    </source>
</evidence>
<dbReference type="FunFam" id="3.90.870.10:FF:000007">
    <property type="entry name" value="YrdC N6-threonylcarbamoyltransferase domain containing"/>
    <property type="match status" value="1"/>
</dbReference>
<dbReference type="EnsemblMetazoa" id="SSS_4482s_mrna">
    <property type="protein sequence ID" value="KAF7489454.1"/>
    <property type="gene ID" value="SSS_4482"/>
</dbReference>
<comment type="similarity">
    <text evidence="4">Belongs to the SUA5 family.</text>
</comment>
<keyword evidence="9" id="KW-0808">Transferase</keyword>
<evidence type="ECO:0000256" key="6">
    <source>
        <dbReference type="ARBA" id="ARBA00015492"/>
    </source>
</evidence>
<dbReference type="PROSITE" id="PS51163">
    <property type="entry name" value="YRDC"/>
    <property type="match status" value="1"/>
</dbReference>
<evidence type="ECO:0000256" key="13">
    <source>
        <dbReference type="ARBA" id="ARBA00048366"/>
    </source>
</evidence>
<keyword evidence="10" id="KW-0809">Transit peptide</keyword>
<evidence type="ECO:0000256" key="12">
    <source>
        <dbReference type="ARBA" id="ARBA00023136"/>
    </source>
</evidence>
<comment type="function">
    <text evidence="14">Cytoplasmic and mitochondrial threonylcarbamoyl-AMP synthase required for the formation of a threonylcarbamoyl group on adenosine at position 37 (t(6)A37) in tRNAs that read codons beginning with adenine. Catalyzes the conversion of L-threonine, HCO(3)(-)/CO(2) and ATP to give threonylcarbamoyl-AMP (TC-AMP) as the acyladenylate intermediate, with the release of diphosphate. Participates in t(6)A37 formation in cytoplasmic and mitochondrial tRNAs. May regulate the activity of some transporters.</text>
</comment>
<dbReference type="NCBIfam" id="TIGR00057">
    <property type="entry name" value="L-threonylcarbamoyladenylate synthase"/>
    <property type="match status" value="1"/>
</dbReference>
<dbReference type="AlphaFoldDB" id="A0A834R4E2"/>
<keyword evidence="12" id="KW-0472">Membrane</keyword>
<dbReference type="GO" id="GO:0003725">
    <property type="term" value="F:double-stranded RNA binding"/>
    <property type="evidence" value="ECO:0007669"/>
    <property type="project" value="InterPro"/>
</dbReference>
<reference evidence="18" key="3">
    <citation type="submission" date="2022-06" db="UniProtKB">
        <authorList>
            <consortium name="EnsemblMetazoa"/>
        </authorList>
    </citation>
    <scope>IDENTIFICATION</scope>
</reference>
<evidence type="ECO:0000259" key="16">
    <source>
        <dbReference type="PROSITE" id="PS51163"/>
    </source>
</evidence>
<evidence type="ECO:0000256" key="7">
    <source>
        <dbReference type="ARBA" id="ARBA00022475"/>
    </source>
</evidence>
<dbReference type="GO" id="GO:0005886">
    <property type="term" value="C:plasma membrane"/>
    <property type="evidence" value="ECO:0007669"/>
    <property type="project" value="UniProtKB-SubCell"/>
</dbReference>
<keyword evidence="19" id="KW-1185">Reference proteome</keyword>
<evidence type="ECO:0000256" key="9">
    <source>
        <dbReference type="ARBA" id="ARBA00022679"/>
    </source>
</evidence>
<evidence type="ECO:0000313" key="19">
    <source>
        <dbReference type="Proteomes" id="UP000070412"/>
    </source>
</evidence>
<dbReference type="InterPro" id="IPR050156">
    <property type="entry name" value="TC-AMP_synthase_SUA5"/>
</dbReference>
<evidence type="ECO:0000256" key="5">
    <source>
        <dbReference type="ARBA" id="ARBA00012584"/>
    </source>
</evidence>
<protein>
    <recommendedName>
        <fullName evidence="6">Threonylcarbamoyl-AMP synthase</fullName>
        <ecNumber evidence="5">2.7.7.87</ecNumber>
    </recommendedName>
</protein>
<accession>A0A834R4E2</accession>
<proteinExistence type="inferred from homology"/>
<dbReference type="Gene3D" id="3.90.870.10">
    <property type="entry name" value="DHBP synthase"/>
    <property type="match status" value="1"/>
</dbReference>
<evidence type="ECO:0000256" key="3">
    <source>
        <dbReference type="ARBA" id="ARBA00004496"/>
    </source>
</evidence>
<evidence type="ECO:0000313" key="18">
    <source>
        <dbReference type="EnsemblMetazoa" id="KAF7489454.1"/>
    </source>
</evidence>
<sequence>MLSNLNQKSIYLPSHKLVMSKIFKLSKCLNTQQNNPNFDKLIYLAKSFLAENKIIALPTDTVYGLAANVQSFDAIHRLYKIKGRDRGKPLAICLGDIDEIYQYCEVTIPKKLLVQLLPGPITVVFQNTAEITKFLNPRTNLIGIRIPKNEFVRRICRVSGPIALTSANHSLEGSTISVEQFRDLWPQIDGIFDGGPLNENNPKALGSTVIDFSKKGFYTILREGVLHQSTIKLIEEFGLKKSI</sequence>
<dbReference type="PANTHER" id="PTHR17490:SF10">
    <property type="entry name" value="THREONYLCARBAMOYL-AMP SYNTHASE"/>
    <property type="match status" value="1"/>
</dbReference>
<dbReference type="PANTHER" id="PTHR17490">
    <property type="entry name" value="SUA5"/>
    <property type="match status" value="1"/>
</dbReference>
<evidence type="ECO:0000256" key="2">
    <source>
        <dbReference type="ARBA" id="ARBA00004202"/>
    </source>
</evidence>
<dbReference type="InterPro" id="IPR006070">
    <property type="entry name" value="Sua5-like_dom"/>
</dbReference>
<feature type="domain" description="YrdC-like" evidence="16">
    <location>
        <begin position="39"/>
        <end position="226"/>
    </location>
</feature>
<comment type="subcellular location">
    <subcellularLocation>
        <location evidence="2">Cell membrane</location>
        <topology evidence="2">Peripheral membrane protein</topology>
    </subcellularLocation>
    <subcellularLocation>
        <location evidence="3">Cytoplasm</location>
    </subcellularLocation>
    <subcellularLocation>
        <location evidence="1">Mitochondrion</location>
    </subcellularLocation>
</comment>
<dbReference type="GO" id="GO:0000049">
    <property type="term" value="F:tRNA binding"/>
    <property type="evidence" value="ECO:0007669"/>
    <property type="project" value="TreeGrafter"/>
</dbReference>
<evidence type="ECO:0000256" key="4">
    <source>
        <dbReference type="ARBA" id="ARBA00007663"/>
    </source>
</evidence>
<comment type="subunit">
    <text evidence="15">Interacts with RSC1A1.</text>
</comment>
<comment type="catalytic activity">
    <reaction evidence="13">
        <text>L-threonine + hydrogencarbonate + ATP = L-threonylcarbamoyladenylate + diphosphate + H2O</text>
        <dbReference type="Rhea" id="RHEA:36407"/>
        <dbReference type="ChEBI" id="CHEBI:15377"/>
        <dbReference type="ChEBI" id="CHEBI:17544"/>
        <dbReference type="ChEBI" id="CHEBI:30616"/>
        <dbReference type="ChEBI" id="CHEBI:33019"/>
        <dbReference type="ChEBI" id="CHEBI:57926"/>
        <dbReference type="ChEBI" id="CHEBI:73682"/>
        <dbReference type="EC" id="2.7.7.87"/>
    </reaction>
</comment>